<dbReference type="AlphaFoldDB" id="A0A919YG90"/>
<protein>
    <submittedName>
        <fullName evidence="1">Uncharacterized protein</fullName>
    </submittedName>
</protein>
<dbReference type="Proteomes" id="UP000682811">
    <property type="component" value="Unassembled WGS sequence"/>
</dbReference>
<name>A0A919YG90_9BACL</name>
<keyword evidence="2" id="KW-1185">Reference proteome</keyword>
<evidence type="ECO:0000313" key="1">
    <source>
        <dbReference type="EMBL" id="GIO47842.1"/>
    </source>
</evidence>
<accession>A0A919YG90</accession>
<sequence>MPEQTYVLLYGDYDILNDIFVDSISEIEFHRATEIRKYWRLPRSFGEISYT</sequence>
<dbReference type="EMBL" id="BORT01000010">
    <property type="protein sequence ID" value="GIO47842.1"/>
    <property type="molecule type" value="Genomic_DNA"/>
</dbReference>
<reference evidence="1 2" key="1">
    <citation type="submission" date="2021-03" db="EMBL/GenBank/DDBJ databases">
        <title>Antimicrobial resistance genes in bacteria isolated from Japanese honey, and their potential for conferring macrolide and lincosamide resistance in the American foulbrood pathogen Paenibacillus larvae.</title>
        <authorList>
            <person name="Okamoto M."/>
            <person name="Kumagai M."/>
            <person name="Kanamori H."/>
            <person name="Takamatsu D."/>
        </authorList>
    </citation>
    <scope>NUCLEOTIDE SEQUENCE [LARGE SCALE GENOMIC DNA]</scope>
    <source>
        <strain evidence="1 2">J34TS1</strain>
    </source>
</reference>
<proteinExistence type="predicted"/>
<evidence type="ECO:0000313" key="2">
    <source>
        <dbReference type="Proteomes" id="UP000682811"/>
    </source>
</evidence>
<organism evidence="1 2">
    <name type="scientific">Paenibacillus azoreducens</name>
    <dbReference type="NCBI Taxonomy" id="116718"/>
    <lineage>
        <taxon>Bacteria</taxon>
        <taxon>Bacillati</taxon>
        <taxon>Bacillota</taxon>
        <taxon>Bacilli</taxon>
        <taxon>Bacillales</taxon>
        <taxon>Paenibacillaceae</taxon>
        <taxon>Paenibacillus</taxon>
    </lineage>
</organism>
<comment type="caution">
    <text evidence="1">The sequence shown here is derived from an EMBL/GenBank/DDBJ whole genome shotgun (WGS) entry which is preliminary data.</text>
</comment>
<gene>
    <name evidence="1" type="ORF">J34TS1_26070</name>
</gene>